<feature type="coiled-coil region" evidence="9">
    <location>
        <begin position="106"/>
        <end position="133"/>
    </location>
</feature>
<keyword evidence="5" id="KW-0677">Repeat</keyword>
<evidence type="ECO:0000256" key="10">
    <source>
        <dbReference type="SAM" id="MobiDB-lite"/>
    </source>
</evidence>
<dbReference type="Pfam" id="PF25828">
    <property type="entry name" value="CC_Cfap43"/>
    <property type="match status" value="1"/>
</dbReference>
<organism evidence="11 12">
    <name type="scientific">Staurois parvus</name>
    <dbReference type="NCBI Taxonomy" id="386267"/>
    <lineage>
        <taxon>Eukaryota</taxon>
        <taxon>Metazoa</taxon>
        <taxon>Chordata</taxon>
        <taxon>Craniata</taxon>
        <taxon>Vertebrata</taxon>
        <taxon>Euteleostomi</taxon>
        <taxon>Amphibia</taxon>
        <taxon>Batrachia</taxon>
        <taxon>Anura</taxon>
        <taxon>Neobatrachia</taxon>
        <taxon>Ranoidea</taxon>
        <taxon>Ranidae</taxon>
        <taxon>Staurois</taxon>
    </lineage>
</organism>
<reference evidence="11" key="1">
    <citation type="submission" date="2023-05" db="EMBL/GenBank/DDBJ databases">
        <authorList>
            <person name="Stuckert A."/>
        </authorList>
    </citation>
    <scope>NUCLEOTIDE SEQUENCE</scope>
</reference>
<evidence type="ECO:0000313" key="11">
    <source>
        <dbReference type="EMBL" id="CAI9578727.1"/>
    </source>
</evidence>
<keyword evidence="3" id="KW-0963">Cytoplasm</keyword>
<dbReference type="EMBL" id="CATNWA010015029">
    <property type="protein sequence ID" value="CAI9578727.1"/>
    <property type="molecule type" value="Genomic_DNA"/>
</dbReference>
<feature type="compositionally biased region" description="Polar residues" evidence="10">
    <location>
        <begin position="54"/>
        <end position="64"/>
    </location>
</feature>
<protein>
    <submittedName>
        <fullName evidence="11">Uncharacterized protein</fullName>
    </submittedName>
</protein>
<gene>
    <name evidence="11" type="ORF">SPARVUS_LOCUS8967522</name>
</gene>
<keyword evidence="6 9" id="KW-0175">Coiled coil</keyword>
<keyword evidence="7" id="KW-0206">Cytoskeleton</keyword>
<evidence type="ECO:0000313" key="12">
    <source>
        <dbReference type="Proteomes" id="UP001162483"/>
    </source>
</evidence>
<feature type="region of interest" description="Disordered" evidence="10">
    <location>
        <begin position="40"/>
        <end position="64"/>
    </location>
</feature>
<evidence type="ECO:0000256" key="2">
    <source>
        <dbReference type="ARBA" id="ARBA00004245"/>
    </source>
</evidence>
<dbReference type="Proteomes" id="UP001162483">
    <property type="component" value="Unassembled WGS sequence"/>
</dbReference>
<sequence>MKERSAKELEDIARVLKLKKIEAIDLRARKEIVEVHTKIGSEEDEEVEEETVKSQDTTSLIGSLSDQYGGDTSNLYSQLEMHSREEKINQIILLQDIIHNVKTAFNKDFEVMYRQKEQEMARVNERNQRILDIMSELNIQEKILEPKFTDNEKPERALTVEDSEIKVEKYLTAKQKAKAEQQAKEEEEKYLAAQEDDAKQRALNDMMGGVLEVKKEDILRMEVPSPGFSV</sequence>
<evidence type="ECO:0000256" key="9">
    <source>
        <dbReference type="SAM" id="Coils"/>
    </source>
</evidence>
<keyword evidence="4" id="KW-0853">WD repeat</keyword>
<evidence type="ECO:0000256" key="7">
    <source>
        <dbReference type="ARBA" id="ARBA00023212"/>
    </source>
</evidence>
<proteinExistence type="predicted"/>
<evidence type="ECO:0000256" key="5">
    <source>
        <dbReference type="ARBA" id="ARBA00022737"/>
    </source>
</evidence>
<evidence type="ECO:0000256" key="6">
    <source>
        <dbReference type="ARBA" id="ARBA00023054"/>
    </source>
</evidence>
<evidence type="ECO:0000256" key="4">
    <source>
        <dbReference type="ARBA" id="ARBA00022574"/>
    </source>
</evidence>
<comment type="subcellular location">
    <subcellularLocation>
        <location evidence="1">Cell projection</location>
        <location evidence="1">Cilium</location>
    </subcellularLocation>
    <subcellularLocation>
        <location evidence="2">Cytoplasm</location>
        <location evidence="2">Cytoskeleton</location>
    </subcellularLocation>
</comment>
<dbReference type="PANTHER" id="PTHR14885:SF1">
    <property type="entry name" value="CILIA- AND FLAGELLA-ASSOCIATED PROTEIN 43"/>
    <property type="match status" value="1"/>
</dbReference>
<evidence type="ECO:0000256" key="8">
    <source>
        <dbReference type="ARBA" id="ARBA00023273"/>
    </source>
</evidence>
<keyword evidence="8" id="KW-0966">Cell projection</keyword>
<comment type="caution">
    <text evidence="11">The sequence shown here is derived from an EMBL/GenBank/DDBJ whole genome shotgun (WGS) entry which is preliminary data.</text>
</comment>
<accession>A0ABN9E1V5</accession>
<evidence type="ECO:0000256" key="3">
    <source>
        <dbReference type="ARBA" id="ARBA00022490"/>
    </source>
</evidence>
<name>A0ABN9E1V5_9NEOB</name>
<feature type="region of interest" description="Disordered" evidence="10">
    <location>
        <begin position="177"/>
        <end position="196"/>
    </location>
</feature>
<evidence type="ECO:0000256" key="1">
    <source>
        <dbReference type="ARBA" id="ARBA00004138"/>
    </source>
</evidence>
<keyword evidence="12" id="KW-1185">Reference proteome</keyword>
<dbReference type="PANTHER" id="PTHR14885">
    <property type="entry name" value="CILIA- AND FLAGELLA-ASSOCIATED PROTEIN 43-RELATED"/>
    <property type="match status" value="1"/>
</dbReference>